<gene>
    <name evidence="7" type="ORF">XD54_0857</name>
</gene>
<dbReference type="RefSeq" id="WP_012766115.1">
    <property type="nucleotide sequence ID" value="NZ_LGFD01000013.1"/>
</dbReference>
<dbReference type="PATRIC" id="fig|172049.5.peg.1690"/>
<reference evidence="8" key="1">
    <citation type="journal article" date="2015" name="MBio">
        <title>Genome-Resolved Metagenomic Analysis Reveals Roles for Candidate Phyla and Other Microbial Community Members in Biogeochemical Transformations in Oil Reservoirs.</title>
        <authorList>
            <person name="Hu P."/>
            <person name="Tom L."/>
            <person name="Singh A."/>
            <person name="Thomas B.C."/>
            <person name="Baker B.J."/>
            <person name="Piceno Y.M."/>
            <person name="Andersen G.L."/>
            <person name="Banfield J.F."/>
        </authorList>
    </citation>
    <scope>NUCLEOTIDE SEQUENCE [LARGE SCALE GENOMIC DNA]</scope>
</reference>
<keyword evidence="2" id="KW-1003">Cell membrane</keyword>
<dbReference type="InterPro" id="IPR005538">
    <property type="entry name" value="LrgA/CidA"/>
</dbReference>
<feature type="transmembrane region" description="Helical" evidence="6">
    <location>
        <begin position="84"/>
        <end position="105"/>
    </location>
</feature>
<feature type="transmembrane region" description="Helical" evidence="6">
    <location>
        <begin position="57"/>
        <end position="78"/>
    </location>
</feature>
<evidence type="ECO:0000313" key="7">
    <source>
        <dbReference type="EMBL" id="KUK17840.1"/>
    </source>
</evidence>
<keyword evidence="7" id="KW-0378">Hydrolase</keyword>
<feature type="transmembrane region" description="Helical" evidence="6">
    <location>
        <begin position="29"/>
        <end position="45"/>
    </location>
</feature>
<dbReference type="GO" id="GO:0016787">
    <property type="term" value="F:hydrolase activity"/>
    <property type="evidence" value="ECO:0007669"/>
    <property type="project" value="UniProtKB-KW"/>
</dbReference>
<organism evidence="7 8">
    <name type="scientific">Thermococcus sibiricus</name>
    <dbReference type="NCBI Taxonomy" id="172049"/>
    <lineage>
        <taxon>Archaea</taxon>
        <taxon>Methanobacteriati</taxon>
        <taxon>Methanobacteriota</taxon>
        <taxon>Thermococci</taxon>
        <taxon>Thermococcales</taxon>
        <taxon>Thermococcaceae</taxon>
        <taxon>Thermococcus</taxon>
    </lineage>
</organism>
<keyword evidence="5 6" id="KW-0472">Membrane</keyword>
<evidence type="ECO:0000256" key="1">
    <source>
        <dbReference type="ARBA" id="ARBA00004651"/>
    </source>
</evidence>
<keyword evidence="4 6" id="KW-1133">Transmembrane helix</keyword>
<evidence type="ECO:0000313" key="8">
    <source>
        <dbReference type="Proteomes" id="UP000053911"/>
    </source>
</evidence>
<protein>
    <submittedName>
        <fullName evidence="7">Putative effector of murein hydrolase LrgA</fullName>
    </submittedName>
</protein>
<keyword evidence="3 6" id="KW-0812">Transmembrane</keyword>
<evidence type="ECO:0000256" key="6">
    <source>
        <dbReference type="SAM" id="Phobius"/>
    </source>
</evidence>
<evidence type="ECO:0000256" key="2">
    <source>
        <dbReference type="ARBA" id="ARBA00022475"/>
    </source>
</evidence>
<comment type="caution">
    <text evidence="7">The sequence shown here is derived from an EMBL/GenBank/DDBJ whole genome shotgun (WGS) entry which is preliminary data.</text>
</comment>
<dbReference type="Pfam" id="PF03788">
    <property type="entry name" value="LrgA"/>
    <property type="match status" value="1"/>
</dbReference>
<name>A0A101EM24_9EURY</name>
<sequence>MYKGLTIVFGFLFIGEGISELLHLPIPGNVIGMILLTLALISKLIDISDVEREAEFFIKNMSVMFIPPGVGVIAYWGLIKAQLIPIFVALVVSFALTLVLTAKFVEILSGGEK</sequence>
<dbReference type="PANTHER" id="PTHR33931:SF2">
    <property type="entry name" value="HOLIN-LIKE PROTEIN CIDA"/>
    <property type="match status" value="1"/>
</dbReference>
<dbReference type="PANTHER" id="PTHR33931">
    <property type="entry name" value="HOLIN-LIKE PROTEIN CIDA-RELATED"/>
    <property type="match status" value="1"/>
</dbReference>
<dbReference type="EMBL" id="LGFD01000013">
    <property type="protein sequence ID" value="KUK17840.1"/>
    <property type="molecule type" value="Genomic_DNA"/>
</dbReference>
<evidence type="ECO:0000256" key="5">
    <source>
        <dbReference type="ARBA" id="ARBA00023136"/>
    </source>
</evidence>
<evidence type="ECO:0000256" key="3">
    <source>
        <dbReference type="ARBA" id="ARBA00022692"/>
    </source>
</evidence>
<evidence type="ECO:0000256" key="4">
    <source>
        <dbReference type="ARBA" id="ARBA00022989"/>
    </source>
</evidence>
<dbReference type="AlphaFoldDB" id="A0A101EM24"/>
<accession>A0A101EM24</accession>
<comment type="subcellular location">
    <subcellularLocation>
        <location evidence="1">Cell membrane</location>
        <topology evidence="1">Multi-pass membrane protein</topology>
    </subcellularLocation>
</comment>
<dbReference type="Proteomes" id="UP000053911">
    <property type="component" value="Unassembled WGS sequence"/>
</dbReference>
<dbReference type="OMA" id="MSVMFIP"/>
<dbReference type="GO" id="GO:0005886">
    <property type="term" value="C:plasma membrane"/>
    <property type="evidence" value="ECO:0007669"/>
    <property type="project" value="UniProtKB-SubCell"/>
</dbReference>
<dbReference type="GeneID" id="8095055"/>
<proteinExistence type="predicted"/>